<dbReference type="SMART" id="SM00949">
    <property type="entry name" value="PAZ"/>
    <property type="match status" value="1"/>
</dbReference>
<feature type="domain" description="PAZ" evidence="3">
    <location>
        <begin position="341"/>
        <end position="451"/>
    </location>
</feature>
<dbReference type="CDD" id="cd04658">
    <property type="entry name" value="Piwi_piwi-like_Euk"/>
    <property type="match status" value="1"/>
</dbReference>
<proteinExistence type="inferred from homology"/>
<dbReference type="Gene3D" id="3.40.50.2300">
    <property type="match status" value="1"/>
</dbReference>
<evidence type="ECO:0000256" key="2">
    <source>
        <dbReference type="SAM" id="MobiDB-lite"/>
    </source>
</evidence>
<dbReference type="CDD" id="cd02845">
    <property type="entry name" value="PAZ_piwi_like"/>
    <property type="match status" value="1"/>
</dbReference>
<evidence type="ECO:0000256" key="1">
    <source>
        <dbReference type="RuleBase" id="RU361178"/>
    </source>
</evidence>
<comment type="similarity">
    <text evidence="1">Belongs to the argonaute family.</text>
</comment>
<evidence type="ECO:0000313" key="5">
    <source>
        <dbReference type="EnsemblMetazoa" id="AALFPA23_003645.P4134"/>
    </source>
</evidence>
<dbReference type="PANTHER" id="PTHR22891">
    <property type="entry name" value="EUKARYOTIC TRANSLATION INITIATION FACTOR 2C"/>
    <property type="match status" value="1"/>
</dbReference>
<reference evidence="6" key="1">
    <citation type="journal article" date="2015" name="Proc. Natl. Acad. Sci. U.S.A.">
        <title>Genome sequence of the Asian Tiger mosquito, Aedes albopictus, reveals insights into its biology, genetics, and evolution.</title>
        <authorList>
            <person name="Chen X.G."/>
            <person name="Jiang X."/>
            <person name="Gu J."/>
            <person name="Xu M."/>
            <person name="Wu Y."/>
            <person name="Deng Y."/>
            <person name="Zhang C."/>
            <person name="Bonizzoni M."/>
            <person name="Dermauw W."/>
            <person name="Vontas J."/>
            <person name="Armbruster P."/>
            <person name="Huang X."/>
            <person name="Yang Y."/>
            <person name="Zhang H."/>
            <person name="He W."/>
            <person name="Peng H."/>
            <person name="Liu Y."/>
            <person name="Wu K."/>
            <person name="Chen J."/>
            <person name="Lirakis M."/>
            <person name="Topalis P."/>
            <person name="Van Leeuwen T."/>
            <person name="Hall A.B."/>
            <person name="Jiang X."/>
            <person name="Thorpe C."/>
            <person name="Mueller R.L."/>
            <person name="Sun C."/>
            <person name="Waterhouse R.M."/>
            <person name="Yan G."/>
            <person name="Tu Z.J."/>
            <person name="Fang X."/>
            <person name="James A.A."/>
        </authorList>
    </citation>
    <scope>NUCLEOTIDE SEQUENCE [LARGE SCALE GENOMIC DNA]</scope>
    <source>
        <strain evidence="6">Foshan</strain>
    </source>
</reference>
<evidence type="ECO:0000259" key="4">
    <source>
        <dbReference type="PROSITE" id="PS50822"/>
    </source>
</evidence>
<accession>A0ABM1XWZ7</accession>
<dbReference type="Pfam" id="PF02171">
    <property type="entry name" value="Piwi"/>
    <property type="match status" value="1"/>
</dbReference>
<dbReference type="InterPro" id="IPR012337">
    <property type="entry name" value="RNaseH-like_sf"/>
</dbReference>
<dbReference type="SUPFAM" id="SSF53098">
    <property type="entry name" value="Ribonuclease H-like"/>
    <property type="match status" value="1"/>
</dbReference>
<dbReference type="Gene3D" id="3.30.420.10">
    <property type="entry name" value="Ribonuclease H-like superfamily/Ribonuclease H"/>
    <property type="match status" value="1"/>
</dbReference>
<name>A0ABM1XWZ7_AEDAL</name>
<dbReference type="RefSeq" id="XP_029717566.1">
    <property type="nucleotide sequence ID" value="XM_029861706.2"/>
</dbReference>
<dbReference type="PROSITE" id="PS50822">
    <property type="entry name" value="PIWI"/>
    <property type="match status" value="1"/>
</dbReference>
<dbReference type="SMART" id="SM00950">
    <property type="entry name" value="Piwi"/>
    <property type="match status" value="1"/>
</dbReference>
<dbReference type="InterPro" id="IPR036085">
    <property type="entry name" value="PAZ_dom_sf"/>
</dbReference>
<dbReference type="InterPro" id="IPR003100">
    <property type="entry name" value="PAZ_dom"/>
</dbReference>
<dbReference type="Gene3D" id="2.170.260.10">
    <property type="entry name" value="paz domain"/>
    <property type="match status" value="1"/>
</dbReference>
<dbReference type="InterPro" id="IPR036397">
    <property type="entry name" value="RNaseH_sf"/>
</dbReference>
<dbReference type="EnsemblMetazoa" id="AALFPA23_003645.R4134">
    <property type="protein sequence ID" value="AALFPA23_003645.P4134"/>
    <property type="gene ID" value="AALFPA23_003645"/>
</dbReference>
<dbReference type="Pfam" id="PF02170">
    <property type="entry name" value="PAZ"/>
    <property type="match status" value="1"/>
</dbReference>
<protein>
    <recommendedName>
        <fullName evidence="7">Translation initiation factor 2c eif-2c</fullName>
    </recommendedName>
</protein>
<evidence type="ECO:0000313" key="6">
    <source>
        <dbReference type="Proteomes" id="UP000069940"/>
    </source>
</evidence>
<feature type="domain" description="Piwi" evidence="4">
    <location>
        <begin position="619"/>
        <end position="917"/>
    </location>
</feature>
<dbReference type="InterPro" id="IPR003165">
    <property type="entry name" value="Piwi"/>
</dbReference>
<keyword evidence="6" id="KW-1185">Reference proteome</keyword>
<feature type="region of interest" description="Disordered" evidence="2">
    <location>
        <begin position="1"/>
        <end position="104"/>
    </location>
</feature>
<organism evidence="5 6">
    <name type="scientific">Aedes albopictus</name>
    <name type="common">Asian tiger mosquito</name>
    <name type="synonym">Stegomyia albopicta</name>
    <dbReference type="NCBI Taxonomy" id="7160"/>
    <lineage>
        <taxon>Eukaryota</taxon>
        <taxon>Metazoa</taxon>
        <taxon>Ecdysozoa</taxon>
        <taxon>Arthropoda</taxon>
        <taxon>Hexapoda</taxon>
        <taxon>Insecta</taxon>
        <taxon>Pterygota</taxon>
        <taxon>Neoptera</taxon>
        <taxon>Endopterygota</taxon>
        <taxon>Diptera</taxon>
        <taxon>Nematocera</taxon>
        <taxon>Culicoidea</taxon>
        <taxon>Culicidae</taxon>
        <taxon>Culicinae</taxon>
        <taxon>Aedini</taxon>
        <taxon>Aedes</taxon>
        <taxon>Stegomyia</taxon>
    </lineage>
</organism>
<reference evidence="5" key="2">
    <citation type="submission" date="2025-05" db="UniProtKB">
        <authorList>
            <consortium name="EnsemblMetazoa"/>
        </authorList>
    </citation>
    <scope>IDENTIFICATION</scope>
    <source>
        <strain evidence="5">Foshan</strain>
    </source>
</reference>
<dbReference type="Pfam" id="PF23278">
    <property type="entry name" value="Piwi_N"/>
    <property type="match status" value="1"/>
</dbReference>
<dbReference type="SUPFAM" id="SSF101690">
    <property type="entry name" value="PAZ domain"/>
    <property type="match status" value="1"/>
</dbReference>
<feature type="compositionally biased region" description="Low complexity" evidence="2">
    <location>
        <begin position="14"/>
        <end position="24"/>
    </location>
</feature>
<dbReference type="GeneID" id="109400919"/>
<sequence length="931" mass="105015">MAEYRQQRGGRGGNNYRARGNVNGSSGFPPLNGNGGHRVGYSNANGGQWKQSNGNGGNGANGNWNRESAGVYEGRKNFSSGARAGNRGQFHNGGGRDGGHQSDRLNAGYQRQLNGNQSVPNVIEKPVHVTIPEQQSSSAPSSRGGMRGNRAIAEIVRTRALDTTVSKQGCSGRQIMLQTNYFRVTRQEEECIFQYRVDLNPPVESSRLLKSLVYGLKATIGGYIFDGTQLFTRHKLRSDEVEISTKDTTTNQQYIIKLRRVGVIDGTNETALMIFNLINRKAMGGLNLQLIGRNFFDPAAKLTVSQYGIELYPGYVTSIRQHERDVLMCAELTHRVMRTDTCYTIMKQCMMHGGNWKDNFKRMVLGSVVMTTYGKNRTYTVNDVEYNTTAESNFQTSSGNTTFVQYFKERYNIIIRDPRQPMLVSRSKPRDIRAGLPELIYLVPELVRATGITDDMRRNFNLMRTLADHTRLTPDRRIERLEVFNRRLQDSKESAEVFSFWKTELDRRLVEVPARVLQPETIFFHPEQPNYAVSAGEMAEWQMAFRNNPMYYSVALTQWFAVVPKGSERLITDFMQCLRQAARGMRFQIEEPQIVVIPNDSPAVYIDSLNSIVQRDPQMIMCLVTNDKADRYAAIKKKCCVDRAVATQVIKTRTITPKGGNVRTLMSVATKVAIQVNCKLGGIPWILKNPLSSIMVIGYDVCHDTRDKSKSYGALVASMYGAGCRHPKYFSTVNHHSNGEELSNFMAQNIIKALHSYRADFGNALPDRIIVYRDGVGDGQLKHVYEHEVNSIKDNLLLACKAQPNSPKLTFFVVNKRINTRLFHQKRNPVPGTIVDDVITLPERNDFYLVSQSVRQGTVSPTSYNILKDESGLSADKLQLYTFKQTHMYYNWSGTVGVPAVCQYAHKLAALAGQYLHQAPNNLLEKKLYYL</sequence>
<evidence type="ECO:0000259" key="3">
    <source>
        <dbReference type="PROSITE" id="PS50821"/>
    </source>
</evidence>
<feature type="compositionally biased region" description="Polar residues" evidence="2">
    <location>
        <begin position="42"/>
        <end position="52"/>
    </location>
</feature>
<dbReference type="PROSITE" id="PS50821">
    <property type="entry name" value="PAZ"/>
    <property type="match status" value="1"/>
</dbReference>
<dbReference type="Proteomes" id="UP000069940">
    <property type="component" value="Unassembled WGS sequence"/>
</dbReference>
<evidence type="ECO:0008006" key="7">
    <source>
        <dbReference type="Google" id="ProtNLM"/>
    </source>
</evidence>